<dbReference type="PANTHER" id="PTHR10071">
    <property type="entry name" value="TRANSCRIPTION FACTOR GATA FAMILY MEMBER"/>
    <property type="match status" value="1"/>
</dbReference>
<feature type="compositionally biased region" description="Polar residues" evidence="7">
    <location>
        <begin position="95"/>
        <end position="116"/>
    </location>
</feature>
<dbReference type="Pfam" id="PF00320">
    <property type="entry name" value="GATA"/>
    <property type="match status" value="1"/>
</dbReference>
<evidence type="ECO:0000256" key="2">
    <source>
        <dbReference type="ARBA" id="ARBA00022723"/>
    </source>
</evidence>
<dbReference type="SUPFAM" id="SSF57716">
    <property type="entry name" value="Glucocorticoid receptor-like (DNA-binding domain)"/>
    <property type="match status" value="1"/>
</dbReference>
<evidence type="ECO:0000256" key="5">
    <source>
        <dbReference type="ARBA" id="ARBA00023242"/>
    </source>
</evidence>
<dbReference type="GO" id="GO:0000981">
    <property type="term" value="F:DNA-binding transcription factor activity, RNA polymerase II-specific"/>
    <property type="evidence" value="ECO:0007669"/>
    <property type="project" value="TreeGrafter"/>
</dbReference>
<protein>
    <submittedName>
        <fullName evidence="9">Similar to Saccharomyces cerevisiae YER040W GLN3 Transcriptional activator of genes regulated by nitrogen catabolite repression (NCR)</fullName>
    </submittedName>
</protein>
<dbReference type="InterPro" id="IPR000679">
    <property type="entry name" value="Znf_GATA"/>
</dbReference>
<evidence type="ECO:0000313" key="10">
    <source>
        <dbReference type="Proteomes" id="UP000196158"/>
    </source>
</evidence>
<evidence type="ECO:0000256" key="3">
    <source>
        <dbReference type="ARBA" id="ARBA00022771"/>
    </source>
</evidence>
<accession>A0A1X7RAQ3</accession>
<comment type="subcellular location">
    <subcellularLocation>
        <location evidence="1">Nucleus</location>
    </subcellularLocation>
</comment>
<dbReference type="STRING" id="1789683.A0A1X7RAQ3"/>
<dbReference type="CDD" id="cd00202">
    <property type="entry name" value="ZnF_GATA"/>
    <property type="match status" value="1"/>
</dbReference>
<proteinExistence type="predicted"/>
<dbReference type="PRINTS" id="PR00619">
    <property type="entry name" value="GATAZNFINGER"/>
</dbReference>
<dbReference type="AlphaFoldDB" id="A0A1X7RAQ3"/>
<keyword evidence="5" id="KW-0539">Nucleus</keyword>
<keyword evidence="2" id="KW-0479">Metal-binding</keyword>
<evidence type="ECO:0000256" key="4">
    <source>
        <dbReference type="ARBA" id="ARBA00022833"/>
    </source>
</evidence>
<feature type="region of interest" description="Disordered" evidence="7">
    <location>
        <begin position="242"/>
        <end position="266"/>
    </location>
</feature>
<dbReference type="EMBL" id="FXLY01000013">
    <property type="protein sequence ID" value="SMN22732.1"/>
    <property type="molecule type" value="Genomic_DNA"/>
</dbReference>
<dbReference type="InterPro" id="IPR013088">
    <property type="entry name" value="Znf_NHR/GATA"/>
</dbReference>
<feature type="region of interest" description="Disordered" evidence="7">
    <location>
        <begin position="538"/>
        <end position="700"/>
    </location>
</feature>
<dbReference type="OrthoDB" id="515401at2759"/>
<dbReference type="GO" id="GO:0045944">
    <property type="term" value="P:positive regulation of transcription by RNA polymerase II"/>
    <property type="evidence" value="ECO:0007669"/>
    <property type="project" value="TreeGrafter"/>
</dbReference>
<dbReference type="SMART" id="SM00401">
    <property type="entry name" value="ZnF_GATA"/>
    <property type="match status" value="1"/>
</dbReference>
<keyword evidence="3 6" id="KW-0863">Zinc-finger</keyword>
<feature type="compositionally biased region" description="Low complexity" evidence="7">
    <location>
        <begin position="250"/>
        <end position="266"/>
    </location>
</feature>
<feature type="domain" description="GATA-type" evidence="8">
    <location>
        <begin position="406"/>
        <end position="459"/>
    </location>
</feature>
<feature type="region of interest" description="Disordered" evidence="7">
    <location>
        <begin position="796"/>
        <end position="840"/>
    </location>
</feature>
<evidence type="ECO:0000256" key="6">
    <source>
        <dbReference type="PROSITE-ProRule" id="PRU00094"/>
    </source>
</evidence>
<reference evidence="9 10" key="1">
    <citation type="submission" date="2017-04" db="EMBL/GenBank/DDBJ databases">
        <authorList>
            <person name="Afonso C.L."/>
            <person name="Miller P.J."/>
            <person name="Scott M.A."/>
            <person name="Spackman E."/>
            <person name="Goraichik I."/>
            <person name="Dimitrov K.M."/>
            <person name="Suarez D.L."/>
            <person name="Swayne D.E."/>
        </authorList>
    </citation>
    <scope>NUCLEOTIDE SEQUENCE [LARGE SCALE GENOMIC DNA]</scope>
</reference>
<feature type="compositionally biased region" description="Polar residues" evidence="7">
    <location>
        <begin position="680"/>
        <end position="695"/>
    </location>
</feature>
<feature type="region of interest" description="Disordered" evidence="7">
    <location>
        <begin position="723"/>
        <end position="758"/>
    </location>
</feature>
<feature type="compositionally biased region" description="Low complexity" evidence="7">
    <location>
        <begin position="799"/>
        <end position="821"/>
    </location>
</feature>
<evidence type="ECO:0000259" key="8">
    <source>
        <dbReference type="PROSITE" id="PS50114"/>
    </source>
</evidence>
<dbReference type="Gene3D" id="3.30.50.10">
    <property type="entry name" value="Erythroid Transcription Factor GATA-1, subunit A"/>
    <property type="match status" value="1"/>
</dbReference>
<evidence type="ECO:0000256" key="7">
    <source>
        <dbReference type="SAM" id="MobiDB-lite"/>
    </source>
</evidence>
<dbReference type="InterPro" id="IPR039355">
    <property type="entry name" value="Transcription_factor_GATA"/>
</dbReference>
<sequence length="850" mass="92646">MSEHNNKNNSIKDDDDFHSLFGTDTNFDNYLNLSSNQNLTTAGQPNNGNNNGFDSMLEVLPDDINFSSFFTPLPTDEDDNLSLVSDRSKNDPSRVTHTPIDSTTQSRNQSSHSVQPSPAVKYESIFHQISSQDNISNNVKNNNNNHNGDSLNNSNIVMTQPIDIANQQNGEIAGLWDFNVDTLQMTPGNSSDSATISAPNSYNSSNLQMSSSHNANSFNQFKTLTSHALTGQGQKTTTLFQTSQQNGIPSSSYSNSNMNSIFNNNNNNSGNHANSFNIYNIPSGSNNNNNMSNIISSSSSMGLASSNNNTSNNIQNNGKSNSSNNNSQSMFRQSSRKSSMSQLSTNLVTTDKGISIPLSSTNTNNSIRKNQMQRQLSSTSLTNLNKRTSSISDISTSANNSSILNRKPPVQCFNCKTYKTPLWRRDPNGRTLCNACGLFQKLHGTMRPLSLKSDVIKKRNTKKRTKKALATQNQAQVQAQIQGQNQVHIESAMKLDNSVQGSLDIQENVIFEDKQSNIRRNFAPPSISNATATTAMTRAAAQSNISKARNRGSFTGSNPSGPSSVFNMRMTEEIHSNDPRSYSNQTGMLGRGGGNRVAMSPATSSNDLSQFNNTNQTNNNSVKMNRRGSTSSNTSSRSSSSRSMIPILPKPSNSGAGYSNSNNNSTTSSPRVVSNGYPFASNSPIQTGLFSSSAGRNGISIPRRKMSRNASHSSSFMAASLQQLQQQGMTSKQAQQSGNQIQQDSGRMQSSTVTPSPMRENYDMFTHDNNQSIFQRDNVNSQTNLESFSYQTKTDKSHTSLLSQQLSDSSNNTTTNANLTTKNGPAHQQEHPDGSNNVSANELDWLKFGI</sequence>
<dbReference type="GO" id="GO:0000122">
    <property type="term" value="P:negative regulation of transcription by RNA polymerase II"/>
    <property type="evidence" value="ECO:0007669"/>
    <property type="project" value="TreeGrafter"/>
</dbReference>
<name>A0A1X7RAQ3_9SACH</name>
<organism evidence="9 10">
    <name type="scientific">Maudiozyma saulgeensis</name>
    <dbReference type="NCBI Taxonomy" id="1789683"/>
    <lineage>
        <taxon>Eukaryota</taxon>
        <taxon>Fungi</taxon>
        <taxon>Dikarya</taxon>
        <taxon>Ascomycota</taxon>
        <taxon>Saccharomycotina</taxon>
        <taxon>Saccharomycetes</taxon>
        <taxon>Saccharomycetales</taxon>
        <taxon>Saccharomycetaceae</taxon>
        <taxon>Maudiozyma</taxon>
    </lineage>
</organism>
<dbReference type="FunFam" id="3.30.50.10:FF:000007">
    <property type="entry name" value="Nitrogen regulatory AreA, N-terminal"/>
    <property type="match status" value="1"/>
</dbReference>
<evidence type="ECO:0000256" key="1">
    <source>
        <dbReference type="ARBA" id="ARBA00004123"/>
    </source>
</evidence>
<evidence type="ECO:0000313" key="9">
    <source>
        <dbReference type="EMBL" id="SMN22732.1"/>
    </source>
</evidence>
<feature type="compositionally biased region" description="Polar residues" evidence="7">
    <location>
        <begin position="601"/>
        <end position="611"/>
    </location>
</feature>
<dbReference type="GO" id="GO:0008270">
    <property type="term" value="F:zinc ion binding"/>
    <property type="evidence" value="ECO:0007669"/>
    <property type="project" value="UniProtKB-KW"/>
</dbReference>
<keyword evidence="10" id="KW-1185">Reference proteome</keyword>
<keyword evidence="4" id="KW-0862">Zinc</keyword>
<feature type="compositionally biased region" description="Polar residues" evidence="7">
    <location>
        <begin position="723"/>
        <end position="755"/>
    </location>
</feature>
<feature type="compositionally biased region" description="Low complexity" evidence="7">
    <location>
        <begin position="627"/>
        <end position="643"/>
    </location>
</feature>
<dbReference type="GO" id="GO:0005634">
    <property type="term" value="C:nucleus"/>
    <property type="evidence" value="ECO:0007669"/>
    <property type="project" value="UniProtKB-SubCell"/>
</dbReference>
<dbReference type="GO" id="GO:0000978">
    <property type="term" value="F:RNA polymerase II cis-regulatory region sequence-specific DNA binding"/>
    <property type="evidence" value="ECO:0007669"/>
    <property type="project" value="TreeGrafter"/>
</dbReference>
<dbReference type="PROSITE" id="PS50114">
    <property type="entry name" value="GATA_ZN_FINGER_2"/>
    <property type="match status" value="1"/>
</dbReference>
<dbReference type="Proteomes" id="UP000196158">
    <property type="component" value="Unassembled WGS sequence"/>
</dbReference>
<gene>
    <name evidence="9" type="ORF">KASA_0F01496G</name>
</gene>
<feature type="region of interest" description="Disordered" evidence="7">
    <location>
        <begin position="298"/>
        <end position="344"/>
    </location>
</feature>
<dbReference type="PROSITE" id="PS00344">
    <property type="entry name" value="GATA_ZN_FINGER_1"/>
    <property type="match status" value="1"/>
</dbReference>
<feature type="compositionally biased region" description="Polar residues" evidence="7">
    <location>
        <begin position="542"/>
        <end position="566"/>
    </location>
</feature>
<feature type="region of interest" description="Disordered" evidence="7">
    <location>
        <begin position="75"/>
        <end position="118"/>
    </location>
</feature>
<feature type="compositionally biased region" description="Low complexity" evidence="7">
    <location>
        <begin position="651"/>
        <end position="675"/>
    </location>
</feature>
<dbReference type="PANTHER" id="PTHR10071:SF281">
    <property type="entry name" value="BOX A-BINDING FACTOR-RELATED"/>
    <property type="match status" value="1"/>
</dbReference>